<accession>A0A6A2YSH8</accession>
<dbReference type="GO" id="GO:0008270">
    <property type="term" value="F:zinc ion binding"/>
    <property type="evidence" value="ECO:0007669"/>
    <property type="project" value="UniProtKB-UniRule"/>
</dbReference>
<sequence>MYIRYVGSLSIAIYAPPWGVIKPCGMGMYLAGWLAGDGQHGGGVLQTRVTGHGRVGARQCFGRHASAKLCEKLSVPVKEYPGYNFIGLILGPQGNTLKRMEKESGARILLRGKGSSKELQYSSAKEDLHVRIEACYKESLDAAVKMVKKLLVPIAEGKIEYKREQLAELARLKKDASGCRVCCEKVLLSEPAVHFHEHVLRLMCSSYGWKSFERAVFSICWKPFYTEPWVCSGFPNNPWPCCFPVLHGSVVLEHQASLPQGEDMNLFQASCHGGNTQFQPKSRGSGLFPAPCVSSIHNPSSTSCPENTVSFSSSGSNASFPSNPVHVSFETIPDHVTWPFPSRSLIP</sequence>
<organism evidence="5 6">
    <name type="scientific">Hibiscus syriacus</name>
    <name type="common">Rose of Sharon</name>
    <dbReference type="NCBI Taxonomy" id="106335"/>
    <lineage>
        <taxon>Eukaryota</taxon>
        <taxon>Viridiplantae</taxon>
        <taxon>Streptophyta</taxon>
        <taxon>Embryophyta</taxon>
        <taxon>Tracheophyta</taxon>
        <taxon>Spermatophyta</taxon>
        <taxon>Magnoliopsida</taxon>
        <taxon>eudicotyledons</taxon>
        <taxon>Gunneridae</taxon>
        <taxon>Pentapetalae</taxon>
        <taxon>rosids</taxon>
        <taxon>malvids</taxon>
        <taxon>Malvales</taxon>
        <taxon>Malvaceae</taxon>
        <taxon>Malvoideae</taxon>
        <taxon>Hibiscus</taxon>
    </lineage>
</organism>
<reference evidence="5" key="1">
    <citation type="submission" date="2019-09" db="EMBL/GenBank/DDBJ databases">
        <title>Draft genome information of white flower Hibiscus syriacus.</title>
        <authorList>
            <person name="Kim Y.-M."/>
        </authorList>
    </citation>
    <scope>NUCLEOTIDE SEQUENCE [LARGE SCALE GENOMIC DNA]</scope>
    <source>
        <strain evidence="5">YM2019G1</strain>
    </source>
</reference>
<dbReference type="InterPro" id="IPR004087">
    <property type="entry name" value="KH_dom"/>
</dbReference>
<protein>
    <recommendedName>
        <fullName evidence="3">Branchpoint-bridging protein</fullName>
    </recommendedName>
</protein>
<name>A0A6A2YSH8_HIBSY</name>
<dbReference type="Pfam" id="PF22675">
    <property type="entry name" value="KH-I_KHDC4-BBP"/>
    <property type="match status" value="1"/>
</dbReference>
<keyword evidence="3" id="KW-0747">Spliceosome</keyword>
<dbReference type="EMBL" id="VEPZ02001286">
    <property type="protein sequence ID" value="KAE8682336.1"/>
    <property type="molecule type" value="Genomic_DNA"/>
</dbReference>
<keyword evidence="6" id="KW-1185">Reference proteome</keyword>
<comment type="subcellular location">
    <subcellularLocation>
        <location evidence="3">Nucleus</location>
    </subcellularLocation>
</comment>
<dbReference type="GO" id="GO:0005681">
    <property type="term" value="C:spliceosomal complex"/>
    <property type="evidence" value="ECO:0007669"/>
    <property type="project" value="UniProtKB-KW"/>
</dbReference>
<dbReference type="AlphaFoldDB" id="A0A6A2YSH8"/>
<dbReference type="GO" id="GO:0048024">
    <property type="term" value="P:regulation of mRNA splicing, via spliceosome"/>
    <property type="evidence" value="ECO:0007669"/>
    <property type="project" value="TreeGrafter"/>
</dbReference>
<keyword evidence="3" id="KW-0479">Metal-binding</keyword>
<dbReference type="PROSITE" id="PS50084">
    <property type="entry name" value="KH_TYPE_1"/>
    <property type="match status" value="1"/>
</dbReference>
<dbReference type="InterPro" id="IPR045071">
    <property type="entry name" value="BBP-like"/>
</dbReference>
<keyword evidence="3" id="KW-0508">mRNA splicing</keyword>
<dbReference type="PANTHER" id="PTHR11208">
    <property type="entry name" value="RNA-BINDING PROTEIN RELATED"/>
    <property type="match status" value="1"/>
</dbReference>
<evidence type="ECO:0000313" key="6">
    <source>
        <dbReference type="Proteomes" id="UP000436088"/>
    </source>
</evidence>
<comment type="caution">
    <text evidence="5">The sequence shown here is derived from an EMBL/GenBank/DDBJ whole genome shotgun (WGS) entry which is preliminary data.</text>
</comment>
<comment type="similarity">
    <text evidence="3">Belongs to the BBP/SF1 family.</text>
</comment>
<dbReference type="GO" id="GO:0045131">
    <property type="term" value="F:pre-mRNA branch point binding"/>
    <property type="evidence" value="ECO:0007669"/>
    <property type="project" value="UniProtKB-UniRule"/>
</dbReference>
<evidence type="ECO:0000256" key="1">
    <source>
        <dbReference type="ARBA" id="ARBA00022884"/>
    </source>
</evidence>
<dbReference type="CDD" id="cd02395">
    <property type="entry name" value="KH-I_BBP"/>
    <property type="match status" value="1"/>
</dbReference>
<dbReference type="Gene3D" id="3.30.1370.10">
    <property type="entry name" value="K Homology domain, type 1"/>
    <property type="match status" value="1"/>
</dbReference>
<dbReference type="SUPFAM" id="SSF54791">
    <property type="entry name" value="Eukaryotic type KH-domain (KH-domain type I)"/>
    <property type="match status" value="1"/>
</dbReference>
<evidence type="ECO:0000313" key="5">
    <source>
        <dbReference type="EMBL" id="KAE8682336.1"/>
    </source>
</evidence>
<dbReference type="SMART" id="SM00322">
    <property type="entry name" value="KH"/>
    <property type="match status" value="1"/>
</dbReference>
<keyword evidence="1 2" id="KW-0694">RNA-binding</keyword>
<dbReference type="GO" id="GO:0000398">
    <property type="term" value="P:mRNA splicing, via spliceosome"/>
    <property type="evidence" value="ECO:0007669"/>
    <property type="project" value="UniProtKB-UniRule"/>
</dbReference>
<feature type="domain" description="K Homology" evidence="4">
    <location>
        <begin position="67"/>
        <end position="152"/>
    </location>
</feature>
<evidence type="ECO:0000256" key="3">
    <source>
        <dbReference type="RuleBase" id="RU367126"/>
    </source>
</evidence>
<proteinExistence type="inferred from homology"/>
<comment type="function">
    <text evidence="3">Necessary for the splicing of pre-mRNA. Has a role in the recognition of the branch site (5'-UACUAAC-3'), the pyrimidine tract and the 3'-splice site at the 3'-end of introns.</text>
</comment>
<dbReference type="GO" id="GO:0003729">
    <property type="term" value="F:mRNA binding"/>
    <property type="evidence" value="ECO:0007669"/>
    <property type="project" value="TreeGrafter"/>
</dbReference>
<keyword evidence="3" id="KW-0539">Nucleus</keyword>
<dbReference type="PANTHER" id="PTHR11208:SF45">
    <property type="entry name" value="SPLICING FACTOR 1"/>
    <property type="match status" value="1"/>
</dbReference>
<dbReference type="Proteomes" id="UP000436088">
    <property type="component" value="Unassembled WGS sequence"/>
</dbReference>
<keyword evidence="3" id="KW-0507">mRNA processing</keyword>
<keyword evidence="3" id="KW-0862">Zinc</keyword>
<dbReference type="InterPro" id="IPR055256">
    <property type="entry name" value="KH_1_KHDC4/BBP-like"/>
</dbReference>
<evidence type="ECO:0000259" key="4">
    <source>
        <dbReference type="SMART" id="SM00322"/>
    </source>
</evidence>
<evidence type="ECO:0000256" key="2">
    <source>
        <dbReference type="PROSITE-ProRule" id="PRU00117"/>
    </source>
</evidence>
<dbReference type="InterPro" id="IPR036612">
    <property type="entry name" value="KH_dom_type_1_sf"/>
</dbReference>
<gene>
    <name evidence="5" type="ORF">F3Y22_tig00111254pilonHSYRG00048</name>
</gene>
<keyword evidence="3" id="KW-0863">Zinc-finger</keyword>